<dbReference type="AlphaFoldDB" id="A0ABD3CB66"/>
<dbReference type="CDD" id="cd00052">
    <property type="entry name" value="EH"/>
    <property type="match status" value="2"/>
</dbReference>
<dbReference type="PROSITE" id="PS50031">
    <property type="entry name" value="EH"/>
    <property type="match status" value="2"/>
</dbReference>
<feature type="region of interest" description="Disordered" evidence="2">
    <location>
        <begin position="468"/>
        <end position="519"/>
    </location>
</feature>
<comment type="caution">
    <text evidence="5">The sequence shown here is derived from an EMBL/GenBank/DDBJ whole genome shotgun (WGS) entry which is preliminary data.</text>
</comment>
<feature type="region of interest" description="Disordered" evidence="2">
    <location>
        <begin position="111"/>
        <end position="181"/>
    </location>
</feature>
<dbReference type="PROSITE" id="PS50222">
    <property type="entry name" value="EF_HAND_2"/>
    <property type="match status" value="2"/>
</dbReference>
<feature type="compositionally biased region" description="Polar residues" evidence="2">
    <location>
        <begin position="752"/>
        <end position="761"/>
    </location>
</feature>
<feature type="compositionally biased region" description="Low complexity" evidence="2">
    <location>
        <begin position="1066"/>
        <end position="1080"/>
    </location>
</feature>
<dbReference type="Pfam" id="PF12763">
    <property type="entry name" value="EH"/>
    <property type="match status" value="2"/>
</dbReference>
<organism evidence="5 6">
    <name type="scientific">Castilleja foliolosa</name>
    <dbReference type="NCBI Taxonomy" id="1961234"/>
    <lineage>
        <taxon>Eukaryota</taxon>
        <taxon>Viridiplantae</taxon>
        <taxon>Streptophyta</taxon>
        <taxon>Embryophyta</taxon>
        <taxon>Tracheophyta</taxon>
        <taxon>Spermatophyta</taxon>
        <taxon>Magnoliopsida</taxon>
        <taxon>eudicotyledons</taxon>
        <taxon>Gunneridae</taxon>
        <taxon>Pentapetalae</taxon>
        <taxon>asterids</taxon>
        <taxon>lamiids</taxon>
        <taxon>Lamiales</taxon>
        <taxon>Orobanchaceae</taxon>
        <taxon>Pedicularideae</taxon>
        <taxon>Castillejinae</taxon>
        <taxon>Castilleja</taxon>
    </lineage>
</organism>
<feature type="domain" description="EH" evidence="3">
    <location>
        <begin position="7"/>
        <end position="97"/>
    </location>
</feature>
<feature type="compositionally biased region" description="Basic and acidic residues" evidence="2">
    <location>
        <begin position="763"/>
        <end position="791"/>
    </location>
</feature>
<dbReference type="PANTHER" id="PTHR11216">
    <property type="entry name" value="EH DOMAIN"/>
    <property type="match status" value="1"/>
</dbReference>
<name>A0ABD3CB66_9LAMI</name>
<feature type="region of interest" description="Disordered" evidence="2">
    <location>
        <begin position="968"/>
        <end position="990"/>
    </location>
</feature>
<evidence type="ECO:0000259" key="4">
    <source>
        <dbReference type="PROSITE" id="PS50222"/>
    </source>
</evidence>
<dbReference type="InterPro" id="IPR000261">
    <property type="entry name" value="EH_dom"/>
</dbReference>
<dbReference type="EMBL" id="JAVIJP010000039">
    <property type="protein sequence ID" value="KAL3627051.1"/>
    <property type="molecule type" value="Genomic_DNA"/>
</dbReference>
<feature type="domain" description="EF-hand" evidence="4">
    <location>
        <begin position="404"/>
        <end position="439"/>
    </location>
</feature>
<feature type="compositionally biased region" description="Polar residues" evidence="2">
    <location>
        <begin position="111"/>
        <end position="120"/>
    </location>
</feature>
<keyword evidence="1" id="KW-0175">Coiled coil</keyword>
<feature type="coiled-coil region" evidence="1">
    <location>
        <begin position="540"/>
        <end position="567"/>
    </location>
</feature>
<dbReference type="InterPro" id="IPR002048">
    <property type="entry name" value="EF_hand_dom"/>
</dbReference>
<protein>
    <submittedName>
        <fullName evidence="5">Uncharacterized protein</fullName>
    </submittedName>
</protein>
<feature type="domain" description="EF-hand" evidence="4">
    <location>
        <begin position="6"/>
        <end position="41"/>
    </location>
</feature>
<evidence type="ECO:0000313" key="6">
    <source>
        <dbReference type="Proteomes" id="UP001632038"/>
    </source>
</evidence>
<dbReference type="SUPFAM" id="SSF47473">
    <property type="entry name" value="EF-hand"/>
    <property type="match status" value="2"/>
</dbReference>
<accession>A0ABD3CB66</accession>
<dbReference type="SMART" id="SM00054">
    <property type="entry name" value="EFh"/>
    <property type="match status" value="4"/>
</dbReference>
<feature type="region of interest" description="Disordered" evidence="2">
    <location>
        <begin position="751"/>
        <end position="811"/>
    </location>
</feature>
<evidence type="ECO:0000313" key="5">
    <source>
        <dbReference type="EMBL" id="KAL3627051.1"/>
    </source>
</evidence>
<evidence type="ECO:0000256" key="2">
    <source>
        <dbReference type="SAM" id="MobiDB-lite"/>
    </source>
</evidence>
<gene>
    <name evidence="5" type="ORF">CASFOL_028414</name>
</gene>
<feature type="compositionally biased region" description="Polar residues" evidence="2">
    <location>
        <begin position="484"/>
        <end position="498"/>
    </location>
</feature>
<evidence type="ECO:0000256" key="1">
    <source>
        <dbReference type="SAM" id="Coils"/>
    </source>
</evidence>
<dbReference type="Proteomes" id="UP001632038">
    <property type="component" value="Unassembled WGS sequence"/>
</dbReference>
<reference evidence="6" key="1">
    <citation type="journal article" date="2024" name="IScience">
        <title>Strigolactones Initiate the Formation of Haustorium-like Structures in Castilleja.</title>
        <authorList>
            <person name="Buerger M."/>
            <person name="Peterson D."/>
            <person name="Chory J."/>
        </authorList>
    </citation>
    <scope>NUCLEOTIDE SEQUENCE [LARGE SCALE GENOMIC DNA]</scope>
</reference>
<feature type="domain" description="EH" evidence="3">
    <location>
        <begin position="371"/>
        <end position="454"/>
    </location>
</feature>
<dbReference type="Gene3D" id="1.10.238.10">
    <property type="entry name" value="EF-hand"/>
    <property type="match status" value="2"/>
</dbReference>
<evidence type="ECO:0000259" key="3">
    <source>
        <dbReference type="PROSITE" id="PS50031"/>
    </source>
</evidence>
<dbReference type="InterPro" id="IPR011992">
    <property type="entry name" value="EF-hand-dom_pair"/>
</dbReference>
<dbReference type="PANTHER" id="PTHR11216:SF161">
    <property type="entry name" value="CALCIUM-BINDING EF HAND FAMILY PROTEIN"/>
    <property type="match status" value="1"/>
</dbReference>
<proteinExistence type="predicted"/>
<dbReference type="SMART" id="SM00027">
    <property type="entry name" value="EH"/>
    <property type="match status" value="2"/>
</dbReference>
<sequence length="1099" mass="120750">MAGQTPNTDQFEAYFQRADVDRDGRISGNEAVAFLQASNLPRQVLAQIWTYADQNRVSFLGRSEFYNFLKLVTVAQSKRELTPELVKAALYGPASAQIPPPQINLATVAGHQSNTETGPSPVQLAGPTASTDGIGVSVPHGSLSQQSQITKAPRPPPPSSGFQSHLGVSVQGMPSTSSMSVARLPSSFDSFGGITDGYQDRIASQAPNRSLIPSATQGDIILMPSPISQPKVPEISGLSQSASSKPNEAVLVSSQVGKDVPKSLSTTGNSFASDSMFGDVISATPSKPQNIPAALTYPAVSITASSTGSLASSRDQPTVTPSAVSQPSAIQAQQFQSTSRANQHVLAQNSSAFPLAAGQSQSPGPIITQLDVQKYRKVFVQVDTDRDGKITGEQAHNLFLSWRLPREVLKQVWDLSDQDNDSMLSLREFCIALYLMERYREGRPLPTELPNFIMFDETLLPTSGPPVAGFGNGSWRPSPGSDGFQPTQGAKNARSITSAGVERPPRPVPAPQPDEQQKAKVPVLEKHLLDQLSTEEQDLLNRKFEEATDAKKKVADLEKDISEAKQKTQFFHAKMQELILYKSRCDNRLNEISERVIADKREAVSLANKYEEKYNQGGDVTSKLTIEEATFRDIQEKKMEVYRAIIKLEQDNSDGVQDRAKQIQSDLEELVKTLNERCKTYGLRGKPTSLVELPFGWQPGIETVAADWDEVWDKFEDEVSGFTNVKELTLELQNVIAPPKPKSALIREHVSSLDNSGTVKSPSKADDTRELPSSGERVHEDERLITHKPEQTTRSTPDSPAGSKTVVSPSKEIHDLRLRDFNINGSPHAFDSQSEFGAESVLSGEQRFDEPHWGSFDTHYDTVAAWDIKEAEHERHSEGSLFGPDVWGLNPIRTGTKVSDTTIPTKGPFFDSVPSTPMQGPFFDSVPSTPKQGPFFDSVPSTPQYNSASTPHIDNLFARTSAYAFADSVPGTPMYNSNNSPRRLSDGSEEQQYSLDRFARFDSMRSSRDSTDFDQGYYGQRESLARFDSFCSTSNSDLNSGQVPSRDSFSRYDSILSTRDSDYGQDFPSFDDSVDPFGSSEPFRTSQEPRKDSDNWKAF</sequence>
<feature type="region of interest" description="Disordered" evidence="2">
    <location>
        <begin position="1058"/>
        <end position="1099"/>
    </location>
</feature>
<keyword evidence="6" id="KW-1185">Reference proteome</keyword>
<feature type="compositionally biased region" description="Basic and acidic residues" evidence="2">
    <location>
        <begin position="1087"/>
        <end position="1099"/>
    </location>
</feature>